<protein>
    <recommendedName>
        <fullName evidence="2">Nucleotidyltransferase family protein</fullName>
    </recommendedName>
</protein>
<accession>A0A7J3Y065</accession>
<name>A0A7J3Y065_9CREN</name>
<evidence type="ECO:0000313" key="1">
    <source>
        <dbReference type="EMBL" id="HHP68195.1"/>
    </source>
</evidence>
<comment type="caution">
    <text evidence="1">The sequence shown here is derived from an EMBL/GenBank/DDBJ whole genome shotgun (WGS) entry which is preliminary data.</text>
</comment>
<sequence>MSSKRVKLTADEFVKEAVGIVSKASEKGVVLRILGALGVYIHSVDKPGVLDIYEKLGRFKGEGLVFTDLDLMGYSKQRKEIIELFEKDLKFNYDPYVKALFAGRRLIYYHPAGLYQVDVFFDKLEFSHDIDFGSKPGKGLLELDYPTVSLAHLVLEKLQIHEINWKDLVDLFVLFYSHNLCSLEGVKTRECIDDDLISSLLSDDWGFWYDAMLNIVKLKEMLTGKLAEGVIGSDIAERVLDRLDALVRRVESTPKTKNWIKRSKVGTSKPWYRVVEEIER</sequence>
<proteinExistence type="predicted"/>
<organism evidence="1">
    <name type="scientific">Thermogladius calderae</name>
    <dbReference type="NCBI Taxonomy" id="1200300"/>
    <lineage>
        <taxon>Archaea</taxon>
        <taxon>Thermoproteota</taxon>
        <taxon>Thermoprotei</taxon>
        <taxon>Desulfurococcales</taxon>
        <taxon>Desulfurococcaceae</taxon>
        <taxon>Thermogladius</taxon>
    </lineage>
</organism>
<dbReference type="EMBL" id="DRYK01000066">
    <property type="protein sequence ID" value="HHP68195.1"/>
    <property type="molecule type" value="Genomic_DNA"/>
</dbReference>
<evidence type="ECO:0008006" key="2">
    <source>
        <dbReference type="Google" id="ProtNLM"/>
    </source>
</evidence>
<reference evidence="1" key="1">
    <citation type="journal article" date="2020" name="mSystems">
        <title>Genome- and Community-Level Interaction Insights into Carbon Utilization and Element Cycling Functions of Hydrothermarchaeota in Hydrothermal Sediment.</title>
        <authorList>
            <person name="Zhou Z."/>
            <person name="Liu Y."/>
            <person name="Xu W."/>
            <person name="Pan J."/>
            <person name="Luo Z.H."/>
            <person name="Li M."/>
        </authorList>
    </citation>
    <scope>NUCLEOTIDE SEQUENCE [LARGE SCALE GENOMIC DNA]</scope>
    <source>
        <strain evidence="1">SpSt-110</strain>
    </source>
</reference>
<gene>
    <name evidence="1" type="ORF">ENM60_05375</name>
</gene>
<dbReference type="AlphaFoldDB" id="A0A7J3Y065"/>